<dbReference type="AlphaFoldDB" id="A0A263BQZ5"/>
<dbReference type="Proteomes" id="UP000217083">
    <property type="component" value="Unassembled WGS sequence"/>
</dbReference>
<dbReference type="Pfam" id="PF00581">
    <property type="entry name" value="Rhodanese"/>
    <property type="match status" value="1"/>
</dbReference>
<protein>
    <recommendedName>
        <fullName evidence="1">Rhodanese domain-containing protein</fullName>
    </recommendedName>
</protein>
<reference evidence="3" key="1">
    <citation type="submission" date="2017-08" db="EMBL/GenBank/DDBJ databases">
        <authorList>
            <person name="Huang Z."/>
        </authorList>
    </citation>
    <scope>NUCLEOTIDE SEQUENCE [LARGE SCALE GENOMIC DNA]</scope>
    <source>
        <strain evidence="3">SA5d-4</strain>
    </source>
</reference>
<keyword evidence="3" id="KW-1185">Reference proteome</keyword>
<sequence>MFAVLAGLLFIVLIYFIRNFVVPYAYLKPIEKTSVNSNDYCTIDIRDYSEVHRTPIDDAVNIPLSILHRSVNSEECDKNIVVVSDGTKGALMAARIIKKAKKKPVYYYTV</sequence>
<dbReference type="Gene3D" id="3.40.250.10">
    <property type="entry name" value="Rhodanese-like domain"/>
    <property type="match status" value="1"/>
</dbReference>
<organism evidence="2 3">
    <name type="scientific">Lottiidibacillus patelloidae</name>
    <dbReference type="NCBI Taxonomy" id="2670334"/>
    <lineage>
        <taxon>Bacteria</taxon>
        <taxon>Bacillati</taxon>
        <taxon>Bacillota</taxon>
        <taxon>Bacilli</taxon>
        <taxon>Bacillales</taxon>
        <taxon>Bacillaceae</taxon>
        <taxon>Lottiidibacillus</taxon>
    </lineage>
</organism>
<name>A0A263BQZ5_9BACI</name>
<proteinExistence type="predicted"/>
<dbReference type="SUPFAM" id="SSF52821">
    <property type="entry name" value="Rhodanese/Cell cycle control phosphatase"/>
    <property type="match status" value="1"/>
</dbReference>
<evidence type="ECO:0000313" key="2">
    <source>
        <dbReference type="EMBL" id="OZM56113.1"/>
    </source>
</evidence>
<accession>A0A263BQZ5</accession>
<dbReference type="RefSeq" id="WP_094926011.1">
    <property type="nucleotide sequence ID" value="NZ_NPIA01000008.1"/>
</dbReference>
<feature type="domain" description="Rhodanese" evidence="1">
    <location>
        <begin position="36"/>
        <end position="108"/>
    </location>
</feature>
<reference evidence="2 3" key="2">
    <citation type="submission" date="2017-09" db="EMBL/GenBank/DDBJ databases">
        <title>Bacillus patelloidae sp. nov., isolated from the intestinal tract of a marine limpet.</title>
        <authorList>
            <person name="Liu R."/>
            <person name="Dong C."/>
            <person name="Shao Z."/>
        </authorList>
    </citation>
    <scope>NUCLEOTIDE SEQUENCE [LARGE SCALE GENOMIC DNA]</scope>
    <source>
        <strain evidence="2 3">SA5d-4</strain>
    </source>
</reference>
<dbReference type="InterPro" id="IPR001763">
    <property type="entry name" value="Rhodanese-like_dom"/>
</dbReference>
<comment type="caution">
    <text evidence="2">The sequence shown here is derived from an EMBL/GenBank/DDBJ whole genome shotgun (WGS) entry which is preliminary data.</text>
</comment>
<gene>
    <name evidence="2" type="ORF">CIB95_13470</name>
</gene>
<dbReference type="EMBL" id="NPIA01000008">
    <property type="protein sequence ID" value="OZM56113.1"/>
    <property type="molecule type" value="Genomic_DNA"/>
</dbReference>
<dbReference type="PROSITE" id="PS50206">
    <property type="entry name" value="RHODANESE_3"/>
    <property type="match status" value="1"/>
</dbReference>
<dbReference type="InterPro" id="IPR036873">
    <property type="entry name" value="Rhodanese-like_dom_sf"/>
</dbReference>
<evidence type="ECO:0000313" key="3">
    <source>
        <dbReference type="Proteomes" id="UP000217083"/>
    </source>
</evidence>
<dbReference type="CDD" id="cd00158">
    <property type="entry name" value="RHOD"/>
    <property type="match status" value="1"/>
</dbReference>
<evidence type="ECO:0000259" key="1">
    <source>
        <dbReference type="PROSITE" id="PS50206"/>
    </source>
</evidence>